<dbReference type="Pfam" id="PF00046">
    <property type="entry name" value="Homeodomain"/>
    <property type="match status" value="1"/>
</dbReference>
<dbReference type="InterPro" id="IPR020479">
    <property type="entry name" value="HD_metazoa"/>
</dbReference>
<evidence type="ECO:0000313" key="11">
    <source>
        <dbReference type="EMBL" id="KAF7496285.1"/>
    </source>
</evidence>
<dbReference type="EnsemblMetazoa" id="SSS_4563s_mrna">
    <property type="protein sequence ID" value="KAF7496285.1"/>
    <property type="gene ID" value="SSS_4563"/>
</dbReference>
<dbReference type="InterPro" id="IPR017970">
    <property type="entry name" value="Homeobox_CS"/>
</dbReference>
<evidence type="ECO:0000256" key="4">
    <source>
        <dbReference type="ARBA" id="ARBA00023125"/>
    </source>
</evidence>
<dbReference type="InterPro" id="IPR009057">
    <property type="entry name" value="Homeodomain-like_sf"/>
</dbReference>
<comment type="subcellular location">
    <subcellularLocation>
        <location evidence="1 7 8">Nucleus</location>
    </subcellularLocation>
</comment>
<feature type="region of interest" description="Disordered" evidence="9">
    <location>
        <begin position="526"/>
        <end position="564"/>
    </location>
</feature>
<organism evidence="11">
    <name type="scientific">Sarcoptes scabiei</name>
    <name type="common">Itch mite</name>
    <name type="synonym">Acarus scabiei</name>
    <dbReference type="NCBI Taxonomy" id="52283"/>
    <lineage>
        <taxon>Eukaryota</taxon>
        <taxon>Metazoa</taxon>
        <taxon>Ecdysozoa</taxon>
        <taxon>Arthropoda</taxon>
        <taxon>Chelicerata</taxon>
        <taxon>Arachnida</taxon>
        <taxon>Acari</taxon>
        <taxon>Acariformes</taxon>
        <taxon>Sarcoptiformes</taxon>
        <taxon>Astigmata</taxon>
        <taxon>Psoroptidia</taxon>
        <taxon>Sarcoptoidea</taxon>
        <taxon>Sarcoptidae</taxon>
        <taxon>Sarcoptinae</taxon>
        <taxon>Sarcoptes</taxon>
    </lineage>
</organism>
<dbReference type="InterPro" id="IPR001356">
    <property type="entry name" value="HD"/>
</dbReference>
<dbReference type="SMART" id="SM00389">
    <property type="entry name" value="HOX"/>
    <property type="match status" value="1"/>
</dbReference>
<keyword evidence="5 7" id="KW-0371">Homeobox</keyword>
<dbReference type="AlphaFoldDB" id="A0A834RFI9"/>
<feature type="region of interest" description="Disordered" evidence="9">
    <location>
        <begin position="616"/>
        <end position="638"/>
    </location>
</feature>
<evidence type="ECO:0000256" key="1">
    <source>
        <dbReference type="ARBA" id="ARBA00004123"/>
    </source>
</evidence>
<dbReference type="GO" id="GO:0000122">
    <property type="term" value="P:negative regulation of transcription by RNA polymerase II"/>
    <property type="evidence" value="ECO:0007669"/>
    <property type="project" value="TreeGrafter"/>
</dbReference>
<feature type="domain" description="Homeobox" evidence="10">
    <location>
        <begin position="404"/>
        <end position="464"/>
    </location>
</feature>
<keyword evidence="6 7" id="KW-0539">Nucleus</keyword>
<evidence type="ECO:0000259" key="10">
    <source>
        <dbReference type="PROSITE" id="PS50071"/>
    </source>
</evidence>
<dbReference type="FunFam" id="1.10.10.60:FF:000193">
    <property type="entry name" value="Ultrabithorax, isoform C"/>
    <property type="match status" value="1"/>
</dbReference>
<reference evidence="12" key="3">
    <citation type="submission" date="2022-06" db="UniProtKB">
        <authorList>
            <consortium name="EnsemblMetazoa"/>
        </authorList>
    </citation>
    <scope>IDENTIFICATION</scope>
</reference>
<dbReference type="PROSITE" id="PS00032">
    <property type="entry name" value="ANTENNAPEDIA"/>
    <property type="match status" value="1"/>
</dbReference>
<proteinExistence type="inferred from homology"/>
<evidence type="ECO:0000256" key="3">
    <source>
        <dbReference type="ARBA" id="ARBA00022473"/>
    </source>
</evidence>
<dbReference type="PRINTS" id="PR00024">
    <property type="entry name" value="HOMEOBOX"/>
</dbReference>
<feature type="region of interest" description="Disordered" evidence="9">
    <location>
        <begin position="491"/>
        <end position="511"/>
    </location>
</feature>
<feature type="compositionally biased region" description="Polar residues" evidence="9">
    <location>
        <begin position="526"/>
        <end position="542"/>
    </location>
</feature>
<evidence type="ECO:0000256" key="6">
    <source>
        <dbReference type="ARBA" id="ARBA00023242"/>
    </source>
</evidence>
<evidence type="ECO:0000256" key="7">
    <source>
        <dbReference type="PROSITE-ProRule" id="PRU00108"/>
    </source>
</evidence>
<protein>
    <submittedName>
        <fullName evidence="11">Homeotic protein antennapedia</fullName>
    </submittedName>
</protein>
<keyword evidence="13" id="KW-1185">Reference proteome</keyword>
<dbReference type="Gene3D" id="1.10.10.60">
    <property type="entry name" value="Homeodomain-like"/>
    <property type="match status" value="1"/>
</dbReference>
<dbReference type="CDD" id="cd00086">
    <property type="entry name" value="homeodomain"/>
    <property type="match status" value="1"/>
</dbReference>
<dbReference type="InterPro" id="IPR000047">
    <property type="entry name" value="HTH_motif"/>
</dbReference>
<dbReference type="PROSITE" id="PS00027">
    <property type="entry name" value="HOMEOBOX_1"/>
    <property type="match status" value="1"/>
</dbReference>
<dbReference type="SUPFAM" id="SSF46689">
    <property type="entry name" value="Homeodomain-like"/>
    <property type="match status" value="1"/>
</dbReference>
<dbReference type="InterPro" id="IPR001827">
    <property type="entry name" value="Homeobox_Antennapedia_CS"/>
</dbReference>
<feature type="compositionally biased region" description="Low complexity" evidence="9">
    <location>
        <begin position="543"/>
        <end position="563"/>
    </location>
</feature>
<feature type="DNA-binding region" description="Homeobox" evidence="7">
    <location>
        <begin position="406"/>
        <end position="465"/>
    </location>
</feature>
<dbReference type="PANTHER" id="PTHR45659">
    <property type="entry name" value="HOMEOBOX PROTEIN HOX"/>
    <property type="match status" value="1"/>
</dbReference>
<evidence type="ECO:0000256" key="8">
    <source>
        <dbReference type="RuleBase" id="RU000682"/>
    </source>
</evidence>
<reference evidence="13" key="1">
    <citation type="journal article" date="2020" name="PLoS Negl. Trop. Dis.">
        <title>High-quality nuclear genome for Sarcoptes scabiei-A critical resource for a neglected parasite.</title>
        <authorList>
            <person name="Korhonen P.K."/>
            <person name="Gasser R.B."/>
            <person name="Ma G."/>
            <person name="Wang T."/>
            <person name="Stroehlein A.J."/>
            <person name="Young N.D."/>
            <person name="Ang C.S."/>
            <person name="Fernando D.D."/>
            <person name="Lu H.C."/>
            <person name="Taylor S."/>
            <person name="Reynolds S.L."/>
            <person name="Mofiz E."/>
            <person name="Najaraj S.H."/>
            <person name="Gowda H."/>
            <person name="Madugundu A."/>
            <person name="Renuse S."/>
            <person name="Holt D."/>
            <person name="Pandey A."/>
            <person name="Papenfuss A.T."/>
            <person name="Fischer K."/>
        </authorList>
    </citation>
    <scope>NUCLEOTIDE SEQUENCE [LARGE SCALE GENOMIC DNA]</scope>
</reference>
<evidence type="ECO:0000313" key="12">
    <source>
        <dbReference type="EnsemblMetazoa" id="KAF7496285.1"/>
    </source>
</evidence>
<dbReference type="InterPro" id="IPR050296">
    <property type="entry name" value="Antp_homeobox"/>
</dbReference>
<feature type="region of interest" description="Disordered" evidence="9">
    <location>
        <begin position="172"/>
        <end position="232"/>
    </location>
</feature>
<feature type="region of interest" description="Disordered" evidence="9">
    <location>
        <begin position="261"/>
        <end position="298"/>
    </location>
</feature>
<dbReference type="GO" id="GO:0000978">
    <property type="term" value="F:RNA polymerase II cis-regulatory region sequence-specific DNA binding"/>
    <property type="evidence" value="ECO:0007669"/>
    <property type="project" value="TreeGrafter"/>
</dbReference>
<dbReference type="GO" id="GO:0000981">
    <property type="term" value="F:DNA-binding transcription factor activity, RNA polymerase II-specific"/>
    <property type="evidence" value="ECO:0007669"/>
    <property type="project" value="InterPro"/>
</dbReference>
<feature type="compositionally biased region" description="Polar residues" evidence="9">
    <location>
        <begin position="261"/>
        <end position="277"/>
    </location>
</feature>
<dbReference type="EMBL" id="WVUK01000012">
    <property type="protein sequence ID" value="KAF7496285.1"/>
    <property type="molecule type" value="Genomic_DNA"/>
</dbReference>
<dbReference type="GO" id="GO:0009952">
    <property type="term" value="P:anterior/posterior pattern specification"/>
    <property type="evidence" value="ECO:0007669"/>
    <property type="project" value="TreeGrafter"/>
</dbReference>
<dbReference type="OrthoDB" id="6159439at2759"/>
<name>A0A834RFI9_SARSC</name>
<feature type="compositionally biased region" description="Basic residues" evidence="9">
    <location>
        <begin position="172"/>
        <end position="186"/>
    </location>
</feature>
<dbReference type="PANTHER" id="PTHR45659:SF4">
    <property type="entry name" value="HOMEOBOX PROTEIN ABDOMINAL-A"/>
    <property type="match status" value="1"/>
</dbReference>
<feature type="compositionally biased region" description="Low complexity" evidence="9">
    <location>
        <begin position="622"/>
        <end position="638"/>
    </location>
</feature>
<evidence type="ECO:0000313" key="13">
    <source>
        <dbReference type="Proteomes" id="UP000070412"/>
    </source>
</evidence>
<comment type="similarity">
    <text evidence="2">Belongs to the Antp homeobox family.</text>
</comment>
<evidence type="ECO:0000256" key="5">
    <source>
        <dbReference type="ARBA" id="ARBA00023155"/>
    </source>
</evidence>
<reference evidence="11" key="2">
    <citation type="submission" date="2020-01" db="EMBL/GenBank/DDBJ databases">
        <authorList>
            <person name="Korhonen P.K.K."/>
            <person name="Guangxu M.G."/>
            <person name="Wang T.W."/>
            <person name="Stroehlein A.J.S."/>
            <person name="Young N.D."/>
            <person name="Ang C.-S.A."/>
            <person name="Fernando D.W.F."/>
            <person name="Lu H.L."/>
            <person name="Taylor S.T."/>
            <person name="Ehtesham M.E.M."/>
            <person name="Najaraj S.H.N."/>
            <person name="Harsha G.H.G."/>
            <person name="Madugundu A.M."/>
            <person name="Renuse S.R."/>
            <person name="Holt D.H."/>
            <person name="Pandey A.P."/>
            <person name="Papenfuss A.P."/>
            <person name="Gasser R.B.G."/>
            <person name="Fischer K.F."/>
        </authorList>
    </citation>
    <scope>NUCLEOTIDE SEQUENCE</scope>
    <source>
        <strain evidence="11">SSS_KF_BRIS2020</strain>
    </source>
</reference>
<feature type="compositionally biased region" description="Basic residues" evidence="9">
    <location>
        <begin position="493"/>
        <end position="506"/>
    </location>
</feature>
<sequence length="638" mass="71947">MNSYFNHYDWSQGSLDSLMLHSHPYRNQRFNHSSLITNTHSNTLIATQTNPELCSNNRSQLSNQSTLLTQHDSHHRQLSPSSYHSMYYGSNQNNSFATNSNSYGDLDSLSSQTSKFNLNSNPSLLVGNFNDRSDSSNHHEFHRFQTSNPILNHSSSSSVTYPFYNELGLAHPHHHTNHSSHPHHQNHPFLQPITCPYPSDTGMTALPANPDLPYESPNQPLDSRPTQNESSIFSSTNANQFQDSMTEKLFHKNDRLNSTTQRIFDNIDQTELGSSRSTPEHLKSSNSTTTTSSMNSLGEIVVKKSNQKQSKIDGKSLRNVCSLTTSKPSSMKSKLPIVEKDCDDTDESLSFRSLITTNDSSNVNDSISNKSTKTVSLAMESPPESSSSSSSFFPWMKSYQDAGQGPKRTRQTYTRYQTLELEKEFHFNRYLTRRRRIEIAHSLGLTERQIKIWFQNRRMKAKKEIKIKGNNQSSINVSINLVESEVNLQQLQHHPHHHHHLVHHQQHQQFHSQNYSFNQQENPHHYSTLQLNSSPTQSNHQQSTSVSVSSSTSSSSSTTSMSSNPLCNLFDSRTSIVSDPISFPSRILSSNTFVLNPTDEIIQNSIIDDVSRANLADHQTQSLSSSSSSPSSPSSSHH</sequence>
<gene>
    <name evidence="11" type="ORF">SSS_4563</name>
</gene>
<dbReference type="Proteomes" id="UP000070412">
    <property type="component" value="Unassembled WGS sequence"/>
</dbReference>
<accession>A0A834RFI9</accession>
<evidence type="ECO:0000256" key="2">
    <source>
        <dbReference type="ARBA" id="ARBA00009107"/>
    </source>
</evidence>
<dbReference type="GO" id="GO:0005634">
    <property type="term" value="C:nucleus"/>
    <property type="evidence" value="ECO:0007669"/>
    <property type="project" value="UniProtKB-SubCell"/>
</dbReference>
<keyword evidence="4 7" id="KW-0238">DNA-binding</keyword>
<keyword evidence="3" id="KW-0217">Developmental protein</keyword>
<evidence type="ECO:0000256" key="9">
    <source>
        <dbReference type="SAM" id="MobiDB-lite"/>
    </source>
</evidence>
<dbReference type="PROSITE" id="PS50071">
    <property type="entry name" value="HOMEOBOX_2"/>
    <property type="match status" value="1"/>
</dbReference>
<feature type="compositionally biased region" description="Low complexity" evidence="9">
    <location>
        <begin position="284"/>
        <end position="296"/>
    </location>
</feature>
<feature type="compositionally biased region" description="Polar residues" evidence="9">
    <location>
        <begin position="216"/>
        <end position="232"/>
    </location>
</feature>
<dbReference type="PRINTS" id="PR00031">
    <property type="entry name" value="HTHREPRESSR"/>
</dbReference>